<dbReference type="GO" id="GO:0000338">
    <property type="term" value="P:protein deneddylation"/>
    <property type="evidence" value="ECO:0007669"/>
    <property type="project" value="InterPro"/>
</dbReference>
<dbReference type="GO" id="GO:0010387">
    <property type="term" value="P:COP9 signalosome assembly"/>
    <property type="evidence" value="ECO:0007669"/>
    <property type="project" value="InterPro"/>
</dbReference>
<feature type="compositionally biased region" description="Pro residues" evidence="6">
    <location>
        <begin position="1"/>
        <end position="11"/>
    </location>
</feature>
<proteinExistence type="predicted"/>
<feature type="region of interest" description="Disordered" evidence="6">
    <location>
        <begin position="1"/>
        <end position="56"/>
    </location>
</feature>
<organism evidence="8 9">
    <name type="scientific">Cylindrobasidium torrendii FP15055 ss-10</name>
    <dbReference type="NCBI Taxonomy" id="1314674"/>
    <lineage>
        <taxon>Eukaryota</taxon>
        <taxon>Fungi</taxon>
        <taxon>Dikarya</taxon>
        <taxon>Basidiomycota</taxon>
        <taxon>Agaricomycotina</taxon>
        <taxon>Agaricomycetes</taxon>
        <taxon>Agaricomycetidae</taxon>
        <taxon>Agaricales</taxon>
        <taxon>Marasmiineae</taxon>
        <taxon>Physalacriaceae</taxon>
        <taxon>Cylindrobasidium</taxon>
    </lineage>
</organism>
<dbReference type="PANTHER" id="PTHR13339">
    <property type="entry name" value="COP9 SIGNALOSOME COMPLEX SUBUNIT 8"/>
    <property type="match status" value="1"/>
</dbReference>
<feature type="domain" description="CSN8/PSMD8/EIF3K" evidence="7">
    <location>
        <begin position="111"/>
        <end position="245"/>
    </location>
</feature>
<dbReference type="STRING" id="1314674.A0A0D7B5K3"/>
<dbReference type="Gene3D" id="1.25.40.990">
    <property type="match status" value="1"/>
</dbReference>
<sequence>MVNGPPTPPPTTDVEIQDATKEAEAESNAATASTPAPAPAAEPDAEPAPPQQPAPVEVQAATHIDAYQQAFTMSLASQIQAKQWDSLIRHAEYADLVGYDLPTRIFVIAPLILAYLIKDQVPAAKFALNRISTKLSRSPLAQSLLKLTAAVSDRNYREIYSRLSQVPLNGDVNGQVSAQFAEGMSTLVAAFGETFQMRTFILLSTAYSEISLSLAQSYLGMSQELLLKAAEEYGWKFDANNQILSPSAAALKGPSPEPATLGSFDFISNSVAQLEL</sequence>
<evidence type="ECO:0000313" key="9">
    <source>
        <dbReference type="Proteomes" id="UP000054007"/>
    </source>
</evidence>
<evidence type="ECO:0000256" key="6">
    <source>
        <dbReference type="SAM" id="MobiDB-lite"/>
    </source>
</evidence>
<keyword evidence="4" id="KW-0736">Signalosome</keyword>
<evidence type="ECO:0000256" key="5">
    <source>
        <dbReference type="ARBA" id="ARBA00023242"/>
    </source>
</evidence>
<protein>
    <recommendedName>
        <fullName evidence="7">CSN8/PSMD8/EIF3K domain-containing protein</fullName>
    </recommendedName>
</protein>
<name>A0A0D7B5K3_9AGAR</name>
<evidence type="ECO:0000256" key="1">
    <source>
        <dbReference type="ARBA" id="ARBA00004123"/>
    </source>
</evidence>
<evidence type="ECO:0000313" key="8">
    <source>
        <dbReference type="EMBL" id="KIY65495.1"/>
    </source>
</evidence>
<evidence type="ECO:0000256" key="3">
    <source>
        <dbReference type="ARBA" id="ARBA00022490"/>
    </source>
</evidence>
<dbReference type="OrthoDB" id="5351233at2759"/>
<evidence type="ECO:0000259" key="7">
    <source>
        <dbReference type="Pfam" id="PF10075"/>
    </source>
</evidence>
<dbReference type="Pfam" id="PF10075">
    <property type="entry name" value="CSN8_PSD8_EIF3K"/>
    <property type="match status" value="1"/>
</dbReference>
<dbReference type="EMBL" id="KN880588">
    <property type="protein sequence ID" value="KIY65495.1"/>
    <property type="molecule type" value="Genomic_DNA"/>
</dbReference>
<keyword evidence="3" id="KW-0963">Cytoplasm</keyword>
<dbReference type="GO" id="GO:0005737">
    <property type="term" value="C:cytoplasm"/>
    <property type="evidence" value="ECO:0007669"/>
    <property type="project" value="UniProtKB-SubCell"/>
</dbReference>
<keyword evidence="9" id="KW-1185">Reference proteome</keyword>
<evidence type="ECO:0000256" key="4">
    <source>
        <dbReference type="ARBA" id="ARBA00022790"/>
    </source>
</evidence>
<feature type="compositionally biased region" description="Pro residues" evidence="6">
    <location>
        <begin position="36"/>
        <end position="53"/>
    </location>
</feature>
<dbReference type="InterPro" id="IPR033205">
    <property type="entry name" value="COP9_CSN8"/>
</dbReference>
<comment type="subcellular location">
    <subcellularLocation>
        <location evidence="2">Cytoplasm</location>
    </subcellularLocation>
    <subcellularLocation>
        <location evidence="1">Nucleus</location>
    </subcellularLocation>
</comment>
<feature type="compositionally biased region" description="Low complexity" evidence="6">
    <location>
        <begin position="26"/>
        <end position="35"/>
    </location>
</feature>
<keyword evidence="5" id="KW-0539">Nucleus</keyword>
<reference evidence="8 9" key="1">
    <citation type="journal article" date="2015" name="Fungal Genet. Biol.">
        <title>Evolution of novel wood decay mechanisms in Agaricales revealed by the genome sequences of Fistulina hepatica and Cylindrobasidium torrendii.</title>
        <authorList>
            <person name="Floudas D."/>
            <person name="Held B.W."/>
            <person name="Riley R."/>
            <person name="Nagy L.G."/>
            <person name="Koehler G."/>
            <person name="Ransdell A.S."/>
            <person name="Younus H."/>
            <person name="Chow J."/>
            <person name="Chiniquy J."/>
            <person name="Lipzen A."/>
            <person name="Tritt A."/>
            <person name="Sun H."/>
            <person name="Haridas S."/>
            <person name="LaButti K."/>
            <person name="Ohm R.A."/>
            <person name="Kues U."/>
            <person name="Blanchette R.A."/>
            <person name="Grigoriev I.V."/>
            <person name="Minto R.E."/>
            <person name="Hibbett D.S."/>
        </authorList>
    </citation>
    <scope>NUCLEOTIDE SEQUENCE [LARGE SCALE GENOMIC DNA]</scope>
    <source>
        <strain evidence="8 9">FP15055 ss-10</strain>
    </source>
</reference>
<dbReference type="Proteomes" id="UP000054007">
    <property type="component" value="Unassembled WGS sequence"/>
</dbReference>
<dbReference type="GO" id="GO:0008180">
    <property type="term" value="C:COP9 signalosome"/>
    <property type="evidence" value="ECO:0007669"/>
    <property type="project" value="UniProtKB-KW"/>
</dbReference>
<gene>
    <name evidence="8" type="ORF">CYLTODRAFT_400363</name>
</gene>
<accession>A0A0D7B5K3</accession>
<dbReference type="AlphaFoldDB" id="A0A0D7B5K3"/>
<dbReference type="PANTHER" id="PTHR13339:SF0">
    <property type="entry name" value="COP9 SIGNALOSOME COMPLEX SUBUNIT 8"/>
    <property type="match status" value="1"/>
</dbReference>
<evidence type="ECO:0000256" key="2">
    <source>
        <dbReference type="ARBA" id="ARBA00004496"/>
    </source>
</evidence>
<dbReference type="InterPro" id="IPR033464">
    <property type="entry name" value="CSN8_PSD8_EIF3K"/>
</dbReference>